<evidence type="ECO:0000256" key="1">
    <source>
        <dbReference type="ARBA" id="ARBA00008920"/>
    </source>
</evidence>
<dbReference type="EMBL" id="VVIM01000001">
    <property type="protein sequence ID" value="KAB0803484.1"/>
    <property type="molecule type" value="Genomic_DNA"/>
</dbReference>
<organism evidence="6">
    <name type="scientific">Photinus pyralis</name>
    <name type="common">Common eastern firefly</name>
    <name type="synonym">Lampyris pyralis</name>
    <dbReference type="NCBI Taxonomy" id="7054"/>
    <lineage>
        <taxon>Eukaryota</taxon>
        <taxon>Metazoa</taxon>
        <taxon>Ecdysozoa</taxon>
        <taxon>Arthropoda</taxon>
        <taxon>Hexapoda</taxon>
        <taxon>Insecta</taxon>
        <taxon>Pterygota</taxon>
        <taxon>Neoptera</taxon>
        <taxon>Endopterygota</taxon>
        <taxon>Coleoptera</taxon>
        <taxon>Polyphaga</taxon>
        <taxon>Elateriformia</taxon>
        <taxon>Elateroidea</taxon>
        <taxon>Lampyridae</taxon>
        <taxon>Lampyrinae</taxon>
        <taxon>Photinus</taxon>
    </lineage>
</organism>
<dbReference type="OrthoDB" id="446113at2759"/>
<dbReference type="InterPro" id="IPR040434">
    <property type="entry name" value="TSAP1"/>
</dbReference>
<evidence type="ECO:0000313" key="7">
    <source>
        <dbReference type="EMBL" id="KAB0803484.1"/>
    </source>
</evidence>
<dbReference type="GO" id="GO:0003723">
    <property type="term" value="F:RNA binding"/>
    <property type="evidence" value="ECO:0007669"/>
    <property type="project" value="UniProtKB-UniRule"/>
</dbReference>
<dbReference type="EMBL" id="GEZM01100308">
    <property type="protein sequence ID" value="JAV52926.1"/>
    <property type="molecule type" value="Transcribed_RNA"/>
</dbReference>
<evidence type="ECO:0000313" key="6">
    <source>
        <dbReference type="EMBL" id="JAV52926.1"/>
    </source>
</evidence>
<reference evidence="6" key="1">
    <citation type="journal article" date="2016" name="Sci. Rep.">
        <title>Molecular characterization of firefly nuptial gifts: a multi-omics approach sheds light on postcopulatory sexual selection.</title>
        <authorList>
            <person name="Al-Wathiqui N."/>
            <person name="Fallon T.R."/>
            <person name="South A."/>
            <person name="Weng J.K."/>
            <person name="Lewis S.M."/>
        </authorList>
    </citation>
    <scope>NUCLEOTIDE SEQUENCE</scope>
</reference>
<feature type="domain" description="RRM" evidence="5">
    <location>
        <begin position="92"/>
        <end position="171"/>
    </location>
</feature>
<comment type="similarity">
    <text evidence="1">Belongs to the RRM TRSPAP family.</text>
</comment>
<sequence length="318" mass="35919">MDCQLWMGGLEPYMNETFISTAFKNTGANPVNVRVMPNKLTGESAGYSFVQFATDKEAIDALHKLNGTPIFGTNPVVRFHLNNANNLVDREFSVWVGDLSSDVDNYNLYKIFSSKYNTVKAAKVILDNGGFSKGYGFVTFGTEQEMKDALVNMDGFVGLGSNTLRVCSTIPKPKRAITTGNRGTDKYTPSTASTDYSYDEAYWQSSKRNKSEIDDSEEEIPEMFIDEGPLVINKNQDKRRRIEIERNKMLKAYDLRTSSVESPPMDDESSAFGQFIANKLRTYSVKTRSIVQHEISNVLFQADNGDYDFRRNFNIDYP</sequence>
<proteinExistence type="inferred from homology"/>
<protein>
    <recommendedName>
        <fullName evidence="3">tRNA selenocysteine-associated protein 1</fullName>
    </recommendedName>
</protein>
<accession>A0A1Y1K0T1</accession>
<evidence type="ECO:0000256" key="2">
    <source>
        <dbReference type="ARBA" id="ARBA00022884"/>
    </source>
</evidence>
<dbReference type="SMART" id="SM00360">
    <property type="entry name" value="RRM"/>
    <property type="match status" value="2"/>
</dbReference>
<reference evidence="7" key="3">
    <citation type="submission" date="2019-08" db="EMBL/GenBank/DDBJ databases">
        <authorList>
            <consortium name="Photinus pyralis genome working group"/>
            <person name="Fallon T.R."/>
            <person name="Sander Lower S.E."/>
            <person name="Weng J.-K."/>
        </authorList>
    </citation>
    <scope>NUCLEOTIDE SEQUENCE</scope>
    <source>
        <strain evidence="7">1611_PpyrPB1</strain>
        <tissue evidence="7">Whole body</tissue>
    </source>
</reference>
<dbReference type="PANTHER" id="PTHR37457">
    <property type="entry name" value="TRNA SELENOCYSTEINE 1-ASSOCIATED PROTEIN 1-RELATED"/>
    <property type="match status" value="1"/>
</dbReference>
<dbReference type="InterPro" id="IPR000504">
    <property type="entry name" value="RRM_dom"/>
</dbReference>
<gene>
    <name evidence="7" type="ORF">PPYR_00454</name>
</gene>
<dbReference type="AlphaFoldDB" id="A0A1Y1K0T1"/>
<keyword evidence="2 4" id="KW-0694">RNA-binding</keyword>
<dbReference type="InterPro" id="IPR035979">
    <property type="entry name" value="RBD_domain_sf"/>
</dbReference>
<dbReference type="InParanoid" id="A0A1Y1K0T1"/>
<evidence type="ECO:0000256" key="4">
    <source>
        <dbReference type="PROSITE-ProRule" id="PRU00176"/>
    </source>
</evidence>
<dbReference type="Gene3D" id="3.30.70.330">
    <property type="match status" value="2"/>
</dbReference>
<feature type="domain" description="RRM" evidence="5">
    <location>
        <begin position="3"/>
        <end position="84"/>
    </location>
</feature>
<evidence type="ECO:0000256" key="3">
    <source>
        <dbReference type="ARBA" id="ARBA00033477"/>
    </source>
</evidence>
<dbReference type="Pfam" id="PF00076">
    <property type="entry name" value="RRM_1"/>
    <property type="match status" value="2"/>
</dbReference>
<keyword evidence="8" id="KW-1185">Reference proteome</keyword>
<reference evidence="7 8" key="2">
    <citation type="journal article" date="2018" name="Elife">
        <title>Firefly genomes illuminate parallel origins of bioluminescence in beetles.</title>
        <authorList>
            <person name="Fallon T.R."/>
            <person name="Lower S.E."/>
            <person name="Chang C.H."/>
            <person name="Bessho-Uehara M."/>
            <person name="Martin G.J."/>
            <person name="Bewick A.J."/>
            <person name="Behringer M."/>
            <person name="Debat H.J."/>
            <person name="Wong I."/>
            <person name="Day J.C."/>
            <person name="Suvorov A."/>
            <person name="Silva C.J."/>
            <person name="Stanger-Hall K.F."/>
            <person name="Hall D.W."/>
            <person name="Schmitz R.J."/>
            <person name="Nelson D.R."/>
            <person name="Lewis S.M."/>
            <person name="Shigenobu S."/>
            <person name="Bybee S.M."/>
            <person name="Larracuente A.M."/>
            <person name="Oba Y."/>
            <person name="Weng J.K."/>
        </authorList>
    </citation>
    <scope>NUCLEOTIDE SEQUENCE [LARGE SCALE GENOMIC DNA]</scope>
    <source>
        <strain evidence="7">1611_PpyrPB1</strain>
        <tissue evidence="7">Whole body</tissue>
    </source>
</reference>
<dbReference type="SUPFAM" id="SSF54928">
    <property type="entry name" value="RNA-binding domain, RBD"/>
    <property type="match status" value="2"/>
</dbReference>
<dbReference type="FunFam" id="3.30.70.330:FF:000159">
    <property type="entry name" value="tRNA selenocysteine 1-associated protein 1"/>
    <property type="match status" value="1"/>
</dbReference>
<name>A0A1Y1K0T1_PHOPY</name>
<dbReference type="PROSITE" id="PS50102">
    <property type="entry name" value="RRM"/>
    <property type="match status" value="2"/>
</dbReference>
<evidence type="ECO:0000313" key="8">
    <source>
        <dbReference type="Proteomes" id="UP000327044"/>
    </source>
</evidence>
<dbReference type="Proteomes" id="UP000327044">
    <property type="component" value="Unassembled WGS sequence"/>
</dbReference>
<dbReference type="PANTHER" id="PTHR37457:SF3">
    <property type="entry name" value="TRNA SELENOCYSTEINE-ASSOCIATED PROTEIN 1"/>
    <property type="match status" value="1"/>
</dbReference>
<dbReference type="InterPro" id="IPR012677">
    <property type="entry name" value="Nucleotide-bd_a/b_plait_sf"/>
</dbReference>
<evidence type="ECO:0000259" key="5">
    <source>
        <dbReference type="PROSITE" id="PS50102"/>
    </source>
</evidence>